<protein>
    <recommendedName>
        <fullName evidence="2">GmrSD restriction endonucleases C-terminal domain-containing protein</fullName>
    </recommendedName>
</protein>
<dbReference type="PANTHER" id="PTHR24094">
    <property type="entry name" value="SECRETED PROTEIN"/>
    <property type="match status" value="1"/>
</dbReference>
<dbReference type="Proteomes" id="UP001175261">
    <property type="component" value="Unassembled WGS sequence"/>
</dbReference>
<evidence type="ECO:0000256" key="1">
    <source>
        <dbReference type="SAM" id="SignalP"/>
    </source>
</evidence>
<dbReference type="InterPro" id="IPR011089">
    <property type="entry name" value="GmrSD_C"/>
</dbReference>
<feature type="domain" description="GmrSD restriction endonucleases C-terminal" evidence="2">
    <location>
        <begin position="96"/>
        <end position="199"/>
    </location>
</feature>
<keyword evidence="4" id="KW-1185">Reference proteome</keyword>
<dbReference type="PANTHER" id="PTHR24094:SF15">
    <property type="entry name" value="AMP-DEPENDENT SYNTHETASE_LIGASE DOMAIN-CONTAINING PROTEIN-RELATED"/>
    <property type="match status" value="1"/>
</dbReference>
<evidence type="ECO:0000313" key="3">
    <source>
        <dbReference type="EMBL" id="KAK0384469.1"/>
    </source>
</evidence>
<reference evidence="3" key="1">
    <citation type="submission" date="2022-10" db="EMBL/GenBank/DDBJ databases">
        <title>Determination and structural analysis of whole genome sequence of Sarocladium strictum F4-1.</title>
        <authorList>
            <person name="Hu L."/>
            <person name="Jiang Y."/>
        </authorList>
    </citation>
    <scope>NUCLEOTIDE SEQUENCE</scope>
    <source>
        <strain evidence="3">F4-1</strain>
    </source>
</reference>
<keyword evidence="1" id="KW-0732">Signal</keyword>
<evidence type="ECO:0000313" key="4">
    <source>
        <dbReference type="Proteomes" id="UP001175261"/>
    </source>
</evidence>
<feature type="chain" id="PRO_5041230352" description="GmrSD restriction endonucleases C-terminal domain-containing protein" evidence="1">
    <location>
        <begin position="18"/>
        <end position="205"/>
    </location>
</feature>
<feature type="signal peptide" evidence="1">
    <location>
        <begin position="1"/>
        <end position="17"/>
    </location>
</feature>
<dbReference type="Pfam" id="PF07510">
    <property type="entry name" value="GmrSD_C"/>
    <property type="match status" value="1"/>
</dbReference>
<dbReference type="AlphaFoldDB" id="A0AA39L5C3"/>
<sequence length="205" mass="22143">MKFFIPTLLSVATTVLAVPIPVPDPPGIPSSSSASTLLAGLTVRAWSNVDTYDRDLFPHWVAISGNCNAREYVLKRDGTNVVVNSACVPQSGTWRSPYDAETTTSASDLDIDHMVPLKNAWISGAASWTTSKRQDFANDVSNPQLWAVTAGVNRSKGDKSPDSWVPPLASFHCTYAKSWIKVKSTWALSVTSAEKAALSDLLDKC</sequence>
<accession>A0AA39L5C3</accession>
<gene>
    <name evidence="3" type="ORF">NLU13_8555</name>
</gene>
<organism evidence="3 4">
    <name type="scientific">Sarocladium strictum</name>
    <name type="common">Black bundle disease fungus</name>
    <name type="synonym">Acremonium strictum</name>
    <dbReference type="NCBI Taxonomy" id="5046"/>
    <lineage>
        <taxon>Eukaryota</taxon>
        <taxon>Fungi</taxon>
        <taxon>Dikarya</taxon>
        <taxon>Ascomycota</taxon>
        <taxon>Pezizomycotina</taxon>
        <taxon>Sordariomycetes</taxon>
        <taxon>Hypocreomycetidae</taxon>
        <taxon>Hypocreales</taxon>
        <taxon>Sarocladiaceae</taxon>
        <taxon>Sarocladium</taxon>
    </lineage>
</organism>
<comment type="caution">
    <text evidence="3">The sequence shown here is derived from an EMBL/GenBank/DDBJ whole genome shotgun (WGS) entry which is preliminary data.</text>
</comment>
<proteinExistence type="predicted"/>
<evidence type="ECO:0000259" key="2">
    <source>
        <dbReference type="Pfam" id="PF07510"/>
    </source>
</evidence>
<dbReference type="EMBL" id="JAPDFR010000008">
    <property type="protein sequence ID" value="KAK0384469.1"/>
    <property type="molecule type" value="Genomic_DNA"/>
</dbReference>
<name>A0AA39L5C3_SARSR</name>